<accession>A0A8J3QD44</accession>
<dbReference type="EMBL" id="BONY01000040">
    <property type="protein sequence ID" value="GIH07817.1"/>
    <property type="molecule type" value="Genomic_DNA"/>
</dbReference>
<keyword evidence="2" id="KW-1185">Reference proteome</keyword>
<gene>
    <name evidence="1" type="ORF">Rhe02_58840</name>
</gene>
<sequence length="103" mass="11080">MAIAAVLNTPQRTFAPFTIVDSTWAPPSPVKTNPAACQFPESIMKAFVALEGFAAHISLRGTVVVAHRNLPGGTKARAPTPKPLTRDAQQVINHLPISCLPRW</sequence>
<proteinExistence type="predicted"/>
<reference evidence="1" key="1">
    <citation type="submission" date="2021-01" db="EMBL/GenBank/DDBJ databases">
        <title>Whole genome shotgun sequence of Rhizocola hellebori NBRC 109834.</title>
        <authorList>
            <person name="Komaki H."/>
            <person name="Tamura T."/>
        </authorList>
    </citation>
    <scope>NUCLEOTIDE SEQUENCE</scope>
    <source>
        <strain evidence="1">NBRC 109834</strain>
    </source>
</reference>
<evidence type="ECO:0000313" key="1">
    <source>
        <dbReference type="EMBL" id="GIH07817.1"/>
    </source>
</evidence>
<comment type="caution">
    <text evidence="1">The sequence shown here is derived from an EMBL/GenBank/DDBJ whole genome shotgun (WGS) entry which is preliminary data.</text>
</comment>
<evidence type="ECO:0000313" key="2">
    <source>
        <dbReference type="Proteomes" id="UP000612899"/>
    </source>
</evidence>
<protein>
    <submittedName>
        <fullName evidence="1">Uncharacterized protein</fullName>
    </submittedName>
</protein>
<dbReference type="Proteomes" id="UP000612899">
    <property type="component" value="Unassembled WGS sequence"/>
</dbReference>
<organism evidence="1 2">
    <name type="scientific">Rhizocola hellebori</name>
    <dbReference type="NCBI Taxonomy" id="1392758"/>
    <lineage>
        <taxon>Bacteria</taxon>
        <taxon>Bacillati</taxon>
        <taxon>Actinomycetota</taxon>
        <taxon>Actinomycetes</taxon>
        <taxon>Micromonosporales</taxon>
        <taxon>Micromonosporaceae</taxon>
        <taxon>Rhizocola</taxon>
    </lineage>
</organism>
<dbReference type="AlphaFoldDB" id="A0A8J3QD44"/>
<name>A0A8J3QD44_9ACTN</name>